<dbReference type="STRING" id="1276258.SAPIS_v1c08230"/>
<dbReference type="RefSeq" id="WP_023789985.1">
    <property type="nucleotide sequence ID" value="NC_022998.1"/>
</dbReference>
<dbReference type="PROSITE" id="PS51257">
    <property type="entry name" value="PROKAR_LIPOPROTEIN"/>
    <property type="match status" value="1"/>
</dbReference>
<sequence>MKKLLNILGSLSLTALPVTTIISCGSKNKSTEETPEPGTQEEKPDFASVIADFKKEVSTIVSNELIKANKNLIEVENKGQAANNEFLKKDVIQKYKGDEAKKVTDEDKNKLKNDINKKLAIDNIKNELNKLKDKSEYDIILKGVENVFKDFTLDFDKLKIDYKNFEDQGTMKRDGSEVQPKESFTSNIKIPFKIKALFKDQESKDDESTLIESNFIYSLTDSSNIEKLGNSIVQTLQNQFFKDKKDDNSSAWLDANSLKISEDDKLLHDNNKVSDYFSNVNFKNGLISYIQRDLEETKNNEFAKTLTFAEEVEVLSKIEWSHSIENKQPTLYGWKDEVNNGKKMMDLLFKGLSDKKTKSLGSSEQEVEESLYNYIQENSSNWFENYKSNTESWVANLKDEKITGIDLSSTSKIGYAYLKGLQFKIGDDYTQELPEFKILTSYSVDKNEKNWENDTFSEIEKSKTLAAIYHNSLKGINSFKNNFGITNTTDSNAITAFSGVKPNRAKNLWDTLKNTGNQYKQALNSSLSLKDDDQKEFREILLKEGNQETFEWKFDRSTFNLLFGIDERGLFNKIVYYAGEKYLDINFALDFVNINFRVDGIWTTKHKNQILFEKKA</sequence>
<evidence type="ECO:0000313" key="1">
    <source>
        <dbReference type="EMBL" id="AHB36668.1"/>
    </source>
</evidence>
<dbReference type="EMBL" id="CP006682">
    <property type="protein sequence ID" value="AHB36668.1"/>
    <property type="molecule type" value="Genomic_DNA"/>
</dbReference>
<dbReference type="HOGENOM" id="CLU_030954_0_0_14"/>
<protein>
    <recommendedName>
        <fullName evidence="3">Lipoprotein</fullName>
    </recommendedName>
</protein>
<dbReference type="OrthoDB" id="389803at2"/>
<organism evidence="1 2">
    <name type="scientific">Spiroplasma apis B31</name>
    <dbReference type="NCBI Taxonomy" id="1276258"/>
    <lineage>
        <taxon>Bacteria</taxon>
        <taxon>Bacillati</taxon>
        <taxon>Mycoplasmatota</taxon>
        <taxon>Mollicutes</taxon>
        <taxon>Entomoplasmatales</taxon>
        <taxon>Spiroplasmataceae</taxon>
        <taxon>Spiroplasma</taxon>
    </lineage>
</organism>
<proteinExistence type="predicted"/>
<keyword evidence="2" id="KW-1185">Reference proteome</keyword>
<dbReference type="AlphaFoldDB" id="V5RJM0"/>
<name>V5RJM0_SPIAP</name>
<dbReference type="Proteomes" id="UP000018550">
    <property type="component" value="Chromosome"/>
</dbReference>
<accession>V5RJM0</accession>
<dbReference type="KEGG" id="sapi:SAPIS_v1c08230"/>
<dbReference type="NCBIfam" id="NF038029">
    <property type="entry name" value="LP_plasma"/>
    <property type="match status" value="1"/>
</dbReference>
<gene>
    <name evidence="1" type="ORF">SAPIS_v1c08230</name>
</gene>
<evidence type="ECO:0000313" key="2">
    <source>
        <dbReference type="Proteomes" id="UP000018550"/>
    </source>
</evidence>
<reference evidence="1 2" key="1">
    <citation type="journal article" date="2014" name="Genome Announc.">
        <title>Complete Genome Sequence of Spiroplasma apis B31T (ATCC 33834), a Bacterium Associated with May Disease of Honeybees (Apis mellifera).</title>
        <authorList>
            <person name="Ku C."/>
            <person name="Lo W.S."/>
            <person name="Chen L.L."/>
            <person name="Kuo C.H."/>
        </authorList>
    </citation>
    <scope>NUCLEOTIDE SEQUENCE [LARGE SCALE GENOMIC DNA]</scope>
    <source>
        <strain evidence="1">B31</strain>
    </source>
</reference>
<dbReference type="PATRIC" id="fig|1276258.3.peg.844"/>
<dbReference type="InterPro" id="IPR054816">
    <property type="entry name" value="Lipoprotein_mollicutes-type_CS"/>
</dbReference>
<evidence type="ECO:0008006" key="3">
    <source>
        <dbReference type="Google" id="ProtNLM"/>
    </source>
</evidence>